<feature type="domain" description="Carboxyltransferase" evidence="4">
    <location>
        <begin position="25"/>
        <end position="290"/>
    </location>
</feature>
<dbReference type="Proteomes" id="UP000515663">
    <property type="component" value="Chromosome"/>
</dbReference>
<keyword evidence="1" id="KW-0547">Nucleotide-binding</keyword>
<dbReference type="PANTHER" id="PTHR43309">
    <property type="entry name" value="5-OXOPROLINASE SUBUNIT C"/>
    <property type="match status" value="1"/>
</dbReference>
<dbReference type="SMART" id="SM00797">
    <property type="entry name" value="AHS2"/>
    <property type="match status" value="1"/>
</dbReference>
<evidence type="ECO:0000313" key="5">
    <source>
        <dbReference type="EMBL" id="QMT02715.1"/>
    </source>
</evidence>
<dbReference type="GO" id="GO:0016740">
    <property type="term" value="F:transferase activity"/>
    <property type="evidence" value="ECO:0007669"/>
    <property type="project" value="UniProtKB-KW"/>
</dbReference>
<evidence type="ECO:0000259" key="4">
    <source>
        <dbReference type="SMART" id="SM00797"/>
    </source>
</evidence>
<dbReference type="KEGG" id="gji:H1R19_06135"/>
<dbReference type="SUPFAM" id="SSF50891">
    <property type="entry name" value="Cyclophilin-like"/>
    <property type="match status" value="1"/>
</dbReference>
<sequence>MTAVTVLATGPLATVQDLGRPGFAHLGVPTSGGADRGALTLANRLVGNDESAATIETTLGGLRICTDGDVLVAVTGADTEVLHNGTPAGLAAALVLRAGDELALAPPTWGLRNYVAVRGGIDVDPVLGSRSTDSLSGLGPSALTVGTRLPVGDAAGDWPPTSSAPPNSAHPRVVALECHRGPRADQLAAPETLGEDIWVVGADSNRVGVRLDRADGSSVPLLLHRDDVDELRSEGIAHGSVQVPPSGRPVIFLADHPVTGGYPVVAVLTAAAVDLAAQLVPGSKIRFRVR</sequence>
<dbReference type="EMBL" id="CP059491">
    <property type="protein sequence ID" value="QMT02715.1"/>
    <property type="molecule type" value="Genomic_DNA"/>
</dbReference>
<gene>
    <name evidence="5" type="ORF">H1R19_06135</name>
</gene>
<dbReference type="InterPro" id="IPR029000">
    <property type="entry name" value="Cyclophilin-like_dom_sf"/>
</dbReference>
<dbReference type="GO" id="GO:0005524">
    <property type="term" value="F:ATP binding"/>
    <property type="evidence" value="ECO:0007669"/>
    <property type="project" value="UniProtKB-KW"/>
</dbReference>
<accession>A0A7D7LXE5</accession>
<dbReference type="PANTHER" id="PTHR43309:SF3">
    <property type="entry name" value="5-OXOPROLINASE SUBUNIT C"/>
    <property type="match status" value="1"/>
</dbReference>
<proteinExistence type="predicted"/>
<evidence type="ECO:0000256" key="1">
    <source>
        <dbReference type="ARBA" id="ARBA00022741"/>
    </source>
</evidence>
<dbReference type="RefSeq" id="WP_219850906.1">
    <property type="nucleotide sequence ID" value="NZ_CP059491.1"/>
</dbReference>
<keyword evidence="6" id="KW-1185">Reference proteome</keyword>
<dbReference type="GO" id="GO:0016787">
    <property type="term" value="F:hydrolase activity"/>
    <property type="evidence" value="ECO:0007669"/>
    <property type="project" value="UniProtKB-KW"/>
</dbReference>
<dbReference type="InterPro" id="IPR003778">
    <property type="entry name" value="CT_A_B"/>
</dbReference>
<keyword evidence="2" id="KW-0378">Hydrolase</keyword>
<keyword evidence="5" id="KW-0808">Transferase</keyword>
<evidence type="ECO:0000256" key="2">
    <source>
        <dbReference type="ARBA" id="ARBA00022801"/>
    </source>
</evidence>
<dbReference type="AlphaFoldDB" id="A0A7D7LXE5"/>
<evidence type="ECO:0000313" key="6">
    <source>
        <dbReference type="Proteomes" id="UP000515663"/>
    </source>
</evidence>
<dbReference type="Pfam" id="PF02626">
    <property type="entry name" value="CT_A_B"/>
    <property type="match status" value="1"/>
</dbReference>
<organism evidence="5 6">
    <name type="scientific">Gordonia jinghuaiqii</name>
    <dbReference type="NCBI Taxonomy" id="2758710"/>
    <lineage>
        <taxon>Bacteria</taxon>
        <taxon>Bacillati</taxon>
        <taxon>Actinomycetota</taxon>
        <taxon>Actinomycetes</taxon>
        <taxon>Mycobacteriales</taxon>
        <taxon>Gordoniaceae</taxon>
        <taxon>Gordonia</taxon>
    </lineage>
</organism>
<keyword evidence="3" id="KW-0067">ATP-binding</keyword>
<dbReference type="Gene3D" id="2.40.100.10">
    <property type="entry name" value="Cyclophilin-like"/>
    <property type="match status" value="1"/>
</dbReference>
<dbReference type="InterPro" id="IPR052708">
    <property type="entry name" value="PxpC"/>
</dbReference>
<name>A0A7D7LXE5_9ACTN</name>
<protein>
    <submittedName>
        <fullName evidence="5">Biotin-dependent carboxyltransferase family protein</fullName>
    </submittedName>
</protein>
<dbReference type="NCBIfam" id="TIGR00724">
    <property type="entry name" value="urea_amlyse_rel"/>
    <property type="match status" value="1"/>
</dbReference>
<reference evidence="6" key="1">
    <citation type="submission" date="2020-07" db="EMBL/GenBank/DDBJ databases">
        <title>novel species isolated from the respiratory tract of Marmot.</title>
        <authorList>
            <person name="Zhang G."/>
        </authorList>
    </citation>
    <scope>NUCLEOTIDE SEQUENCE [LARGE SCALE GENOMIC DNA]</scope>
    <source>
        <strain evidence="6">686</strain>
    </source>
</reference>
<evidence type="ECO:0000256" key="3">
    <source>
        <dbReference type="ARBA" id="ARBA00022840"/>
    </source>
</evidence>